<protein>
    <recommendedName>
        <fullName evidence="3">Transcriptional regulator</fullName>
    </recommendedName>
</protein>
<evidence type="ECO:0000313" key="1">
    <source>
        <dbReference type="EMBL" id="MFD1887119.1"/>
    </source>
</evidence>
<reference evidence="2" key="1">
    <citation type="journal article" date="2019" name="Int. J. Syst. Evol. Microbiol.">
        <title>The Global Catalogue of Microorganisms (GCM) 10K type strain sequencing project: providing services to taxonomists for standard genome sequencing and annotation.</title>
        <authorList>
            <consortium name="The Broad Institute Genomics Platform"/>
            <consortium name="The Broad Institute Genome Sequencing Center for Infectious Disease"/>
            <person name="Wu L."/>
            <person name="Ma J."/>
        </authorList>
    </citation>
    <scope>NUCLEOTIDE SEQUENCE [LARGE SCALE GENOMIC DNA]</scope>
    <source>
        <strain evidence="2">CCUG 54950</strain>
    </source>
</reference>
<accession>A0ABW4RN76</accession>
<dbReference type="Proteomes" id="UP001597233">
    <property type="component" value="Unassembled WGS sequence"/>
</dbReference>
<organism evidence="1 2">
    <name type="scientific">Paenibacillus wenxiniae</name>
    <dbReference type="NCBI Taxonomy" id="1636843"/>
    <lineage>
        <taxon>Bacteria</taxon>
        <taxon>Bacillati</taxon>
        <taxon>Bacillota</taxon>
        <taxon>Bacilli</taxon>
        <taxon>Bacillales</taxon>
        <taxon>Paenibacillaceae</taxon>
        <taxon>Paenibacillus</taxon>
    </lineage>
</organism>
<evidence type="ECO:0008006" key="3">
    <source>
        <dbReference type="Google" id="ProtNLM"/>
    </source>
</evidence>
<name>A0ABW4RN76_9BACL</name>
<proteinExistence type="predicted"/>
<gene>
    <name evidence="1" type="ORF">ACFSC9_16625</name>
</gene>
<dbReference type="EMBL" id="JBHUEH010000023">
    <property type="protein sequence ID" value="MFD1887119.1"/>
    <property type="molecule type" value="Genomic_DNA"/>
</dbReference>
<dbReference type="InterPro" id="IPR043128">
    <property type="entry name" value="Rev_trsase/Diguanyl_cyclase"/>
</dbReference>
<comment type="caution">
    <text evidence="1">The sequence shown here is derived from an EMBL/GenBank/DDBJ whole genome shotgun (WGS) entry which is preliminary data.</text>
</comment>
<keyword evidence="2" id="KW-1185">Reference proteome</keyword>
<evidence type="ECO:0000313" key="2">
    <source>
        <dbReference type="Proteomes" id="UP001597233"/>
    </source>
</evidence>
<dbReference type="Gene3D" id="3.30.70.270">
    <property type="match status" value="1"/>
</dbReference>
<dbReference type="RefSeq" id="WP_347326493.1">
    <property type="nucleotide sequence ID" value="NZ_JBCGUH010000012.1"/>
</dbReference>
<sequence length="442" mass="50535">MTYRFGVIGPMPSVQHIMQIADTLHEDVVFVPLVYNHPHDIPELMEQHRHGLKGWFFSGPIPLAIAQPYLKEHELVVYCKPAGAALYKSLIEMMFDHGITDKPYSIDMIRSEDLDLNESYAELGLCIDSTRLHLFDGWEDPEEIVNFHLELWKTGKSKAALTCMHFVYSELQKHGMPAYRLTITRQDIRQAAQLLIQQARSSYFKETQIGMQMIEADLLGSNTGKGGRYSVQHAELNMQQRILKLCEYVDGMMVHHGVGSYQIVSTRGAMERELGRIGQLIGQMELEMDVQISVGIGYGNTAFTASDHSMRALQHARHNRQRLLVIVQDNGDIREIDRDEGEWSYASRSLDVELLELLNTVNISARTYRKIEALTRHMKWDGFTTVQLAQHLSMTIRNAQRIMSSLCQIGLAEVEGEEQQTVRGRPRKIYRLRVNHPSTNTV</sequence>